<sequence length="190" mass="21595">MCHCRSSSPRCAIFDWLDIDFGIAEGVDFIAISFVKSAEVINHLKSYITARSRDRCIDALEQLKKISRQLHHSRQHPVNKNLVGGGGLTTDQKKKLLWLKKSTTTEEVPSDQKLPSLYLLDSIVKNIGRDYIKYFAARLPEFELVTWIKLYCATFLRLWVGQSNPDSSTTLLAILYRHNLVSLSNIAADI</sequence>
<proteinExistence type="predicted"/>
<dbReference type="GO" id="GO:0003729">
    <property type="term" value="F:mRNA binding"/>
    <property type="evidence" value="ECO:0007669"/>
    <property type="project" value="InterPro"/>
</dbReference>
<dbReference type="Proteomes" id="UP001372338">
    <property type="component" value="Unassembled WGS sequence"/>
</dbReference>
<dbReference type="PANTHER" id="PTHR15921:SF3">
    <property type="entry name" value="PRE-MRNA CLEAVAGE COMPLEX 2 PROTEIN PCF11"/>
    <property type="match status" value="1"/>
</dbReference>
<dbReference type="GO" id="GO:0031124">
    <property type="term" value="P:mRNA 3'-end processing"/>
    <property type="evidence" value="ECO:0007669"/>
    <property type="project" value="InterPro"/>
</dbReference>
<dbReference type="InterPro" id="IPR008942">
    <property type="entry name" value="ENTH_VHS"/>
</dbReference>
<dbReference type="InterPro" id="IPR045154">
    <property type="entry name" value="PCF11-like"/>
</dbReference>
<dbReference type="SUPFAM" id="SSF51621">
    <property type="entry name" value="Phosphoenolpyruvate/pyruvate domain"/>
    <property type="match status" value="1"/>
</dbReference>
<comment type="caution">
    <text evidence="1">The sequence shown here is derived from an EMBL/GenBank/DDBJ whole genome shotgun (WGS) entry which is preliminary data.</text>
</comment>
<dbReference type="GO" id="GO:0006369">
    <property type="term" value="P:termination of RNA polymerase II transcription"/>
    <property type="evidence" value="ECO:0007669"/>
    <property type="project" value="InterPro"/>
</dbReference>
<dbReference type="GO" id="GO:0005737">
    <property type="term" value="C:cytoplasm"/>
    <property type="evidence" value="ECO:0007669"/>
    <property type="project" value="TreeGrafter"/>
</dbReference>
<dbReference type="PANTHER" id="PTHR15921">
    <property type="entry name" value="PRE-MRNA CLEAVAGE COMPLEX II"/>
    <property type="match status" value="1"/>
</dbReference>
<reference evidence="1 2" key="1">
    <citation type="submission" date="2024-01" db="EMBL/GenBank/DDBJ databases">
        <title>The genomes of 5 underutilized Papilionoideae crops provide insights into root nodulation and disease resistanc.</title>
        <authorList>
            <person name="Yuan L."/>
        </authorList>
    </citation>
    <scope>NUCLEOTIDE SEQUENCE [LARGE SCALE GENOMIC DNA]</scope>
    <source>
        <strain evidence="1">ZHUSHIDOU_FW_LH</strain>
        <tissue evidence="1">Leaf</tissue>
    </source>
</reference>
<keyword evidence="2" id="KW-1185">Reference proteome</keyword>
<dbReference type="SUPFAM" id="SSF48464">
    <property type="entry name" value="ENTH/VHS domain"/>
    <property type="match status" value="1"/>
</dbReference>
<gene>
    <name evidence="1" type="ORF">RIF29_21217</name>
</gene>
<dbReference type="Gene3D" id="1.25.40.90">
    <property type="match status" value="1"/>
</dbReference>
<protein>
    <recommendedName>
        <fullName evidence="3">Pyruvate kinase</fullName>
    </recommendedName>
</protein>
<dbReference type="GO" id="GO:0005849">
    <property type="term" value="C:mRNA cleavage factor complex"/>
    <property type="evidence" value="ECO:0007669"/>
    <property type="project" value="TreeGrafter"/>
</dbReference>
<dbReference type="EMBL" id="JAYWIO010000004">
    <property type="protein sequence ID" value="KAK7268517.1"/>
    <property type="molecule type" value="Genomic_DNA"/>
</dbReference>
<dbReference type="InterPro" id="IPR040442">
    <property type="entry name" value="Pyrv_kinase-like_dom_sf"/>
</dbReference>
<dbReference type="Gene3D" id="3.20.20.60">
    <property type="entry name" value="Phosphoenolpyruvate-binding domains"/>
    <property type="match status" value="1"/>
</dbReference>
<dbReference type="AlphaFoldDB" id="A0AAN9F2D6"/>
<name>A0AAN9F2D6_CROPI</name>
<organism evidence="1 2">
    <name type="scientific">Crotalaria pallida</name>
    <name type="common">Smooth rattlebox</name>
    <name type="synonym">Crotalaria striata</name>
    <dbReference type="NCBI Taxonomy" id="3830"/>
    <lineage>
        <taxon>Eukaryota</taxon>
        <taxon>Viridiplantae</taxon>
        <taxon>Streptophyta</taxon>
        <taxon>Embryophyta</taxon>
        <taxon>Tracheophyta</taxon>
        <taxon>Spermatophyta</taxon>
        <taxon>Magnoliopsida</taxon>
        <taxon>eudicotyledons</taxon>
        <taxon>Gunneridae</taxon>
        <taxon>Pentapetalae</taxon>
        <taxon>rosids</taxon>
        <taxon>fabids</taxon>
        <taxon>Fabales</taxon>
        <taxon>Fabaceae</taxon>
        <taxon>Papilionoideae</taxon>
        <taxon>50 kb inversion clade</taxon>
        <taxon>genistoids sensu lato</taxon>
        <taxon>core genistoids</taxon>
        <taxon>Crotalarieae</taxon>
        <taxon>Crotalaria</taxon>
    </lineage>
</organism>
<dbReference type="GO" id="GO:0000993">
    <property type="term" value="F:RNA polymerase II complex binding"/>
    <property type="evidence" value="ECO:0007669"/>
    <property type="project" value="InterPro"/>
</dbReference>
<evidence type="ECO:0008006" key="3">
    <source>
        <dbReference type="Google" id="ProtNLM"/>
    </source>
</evidence>
<accession>A0AAN9F2D6</accession>
<dbReference type="InterPro" id="IPR015813">
    <property type="entry name" value="Pyrv/PenolPyrv_kinase-like_dom"/>
</dbReference>
<evidence type="ECO:0000313" key="2">
    <source>
        <dbReference type="Proteomes" id="UP001372338"/>
    </source>
</evidence>
<dbReference type="GO" id="GO:0003824">
    <property type="term" value="F:catalytic activity"/>
    <property type="evidence" value="ECO:0007669"/>
    <property type="project" value="InterPro"/>
</dbReference>
<evidence type="ECO:0000313" key="1">
    <source>
        <dbReference type="EMBL" id="KAK7268517.1"/>
    </source>
</evidence>